<sequence>MGPGLPIVLGWARRVSPQPKKAVVEQGGKQIWRDGAFGAMTRYSTNKTRAFAIPSSSLGISHQSEVERGFGQHGRNVSQGVRCPGPAREPVDCVNMVRTPTLDTDVDQPDNHNTCYSVYVQYIVIPIRTT</sequence>
<dbReference type="EMBL" id="GG663375">
    <property type="protein sequence ID" value="EEH03848.1"/>
    <property type="molecule type" value="Genomic_DNA"/>
</dbReference>
<gene>
    <name evidence="1" type="ORF">HCBG_07974</name>
</gene>
<keyword evidence="2" id="KW-1185">Reference proteome</keyword>
<name>C0NWY2_AJECG</name>
<dbReference type="AlphaFoldDB" id="C0NWY2"/>
<dbReference type="GeneID" id="69040990"/>
<proteinExistence type="predicted"/>
<dbReference type="RefSeq" id="XP_045284329.1">
    <property type="nucleotide sequence ID" value="XM_045435023.1"/>
</dbReference>
<dbReference type="Proteomes" id="UP000001631">
    <property type="component" value="Unassembled WGS sequence"/>
</dbReference>
<reference evidence="1" key="1">
    <citation type="submission" date="2009-02" db="EMBL/GenBank/DDBJ databases">
        <title>The Genome Sequence of Ajellomyces capsulatus strain G186AR.</title>
        <authorList>
            <consortium name="The Broad Institute Genome Sequencing Platform"/>
            <person name="Champion M."/>
            <person name="Cuomo C."/>
            <person name="Ma L.-J."/>
            <person name="Henn M.R."/>
            <person name="Sil A."/>
            <person name="Goldman B."/>
            <person name="Young S.K."/>
            <person name="Kodira C.D."/>
            <person name="Zeng Q."/>
            <person name="Koehrsen M."/>
            <person name="Alvarado L."/>
            <person name="Berlin A."/>
            <person name="Borenstein D."/>
            <person name="Chen Z."/>
            <person name="Engels R."/>
            <person name="Freedman E."/>
            <person name="Gellesch M."/>
            <person name="Goldberg J."/>
            <person name="Griggs A."/>
            <person name="Gujja S."/>
            <person name="Heiman D."/>
            <person name="Hepburn T."/>
            <person name="Howarth C."/>
            <person name="Jen D."/>
            <person name="Larson L."/>
            <person name="Lewis B."/>
            <person name="Mehta T."/>
            <person name="Park D."/>
            <person name="Pearson M."/>
            <person name="Roberts A."/>
            <person name="Saif S."/>
            <person name="Shea T."/>
            <person name="Shenoy N."/>
            <person name="Sisk P."/>
            <person name="Stolte C."/>
            <person name="Sykes S."/>
            <person name="Walk T."/>
            <person name="White J."/>
            <person name="Yandava C."/>
            <person name="Klein B."/>
            <person name="McEwen J.G."/>
            <person name="Puccia R."/>
            <person name="Goldman G.H."/>
            <person name="Felipe M.S."/>
            <person name="Nino-Vega G."/>
            <person name="San-Blas G."/>
            <person name="Taylor J."/>
            <person name="Mendoza L."/>
            <person name="Galagan J."/>
            <person name="Nusbaum C."/>
            <person name="Birren B."/>
        </authorList>
    </citation>
    <scope>NUCLEOTIDE SEQUENCE</scope>
    <source>
        <strain evidence="1">G186AR</strain>
    </source>
</reference>
<protein>
    <submittedName>
        <fullName evidence="1">Uncharacterized protein</fullName>
    </submittedName>
</protein>
<dbReference type="HOGENOM" id="CLU_1937513_0_0_1"/>
<evidence type="ECO:0000313" key="1">
    <source>
        <dbReference type="EMBL" id="EEH03848.1"/>
    </source>
</evidence>
<evidence type="ECO:0000313" key="2">
    <source>
        <dbReference type="Proteomes" id="UP000001631"/>
    </source>
</evidence>
<organism evidence="1 2">
    <name type="scientific">Ajellomyces capsulatus (strain G186AR / H82 / ATCC MYA-2454 / RMSCC 2432)</name>
    <name type="common">Darling's disease fungus</name>
    <name type="synonym">Histoplasma capsulatum</name>
    <dbReference type="NCBI Taxonomy" id="447093"/>
    <lineage>
        <taxon>Eukaryota</taxon>
        <taxon>Fungi</taxon>
        <taxon>Dikarya</taxon>
        <taxon>Ascomycota</taxon>
        <taxon>Pezizomycotina</taxon>
        <taxon>Eurotiomycetes</taxon>
        <taxon>Eurotiomycetidae</taxon>
        <taxon>Onygenales</taxon>
        <taxon>Ajellomycetaceae</taxon>
        <taxon>Histoplasma</taxon>
    </lineage>
</organism>
<accession>C0NWY2</accession>
<dbReference type="InParanoid" id="C0NWY2"/>